<evidence type="ECO:0000259" key="2">
    <source>
        <dbReference type="Pfam" id="PF11178"/>
    </source>
</evidence>
<evidence type="ECO:0000313" key="3">
    <source>
        <dbReference type="EMBL" id="MBS2993866.1"/>
    </source>
</evidence>
<reference evidence="3" key="1">
    <citation type="submission" date="2021-04" db="EMBL/GenBank/DDBJ databases">
        <title>Sandalwood Spike Disease Phytoplasma.</title>
        <authorList>
            <person name="Tiwarekar B."/>
            <person name="Kirdat K."/>
            <person name="Sundarraj R."/>
            <person name="Yadav A."/>
        </authorList>
    </citation>
    <scope>NUCLEOTIDE SEQUENCE [LARGE SCALE GENOMIC DNA]</scope>
    <source>
        <strain evidence="3">SW86</strain>
    </source>
</reference>
<proteinExistence type="predicted"/>
<dbReference type="Proteomes" id="UP000678347">
    <property type="component" value="Unassembled WGS sequence"/>
</dbReference>
<dbReference type="Pfam" id="PF11178">
    <property type="entry name" value="DUF2963"/>
    <property type="match status" value="1"/>
</dbReference>
<dbReference type="InterPro" id="IPR021348">
    <property type="entry name" value="DUF2963"/>
</dbReference>
<dbReference type="RefSeq" id="WP_212509002.1">
    <property type="nucleotide sequence ID" value="NZ_JAGVSK010000002.1"/>
</dbReference>
<accession>A0ABS5LLI5</accession>
<evidence type="ECO:0000256" key="1">
    <source>
        <dbReference type="SAM" id="MobiDB-lite"/>
    </source>
</evidence>
<sequence length="31" mass="3607">MKGIYEYDPQTGKNIRDTLYNSDGTIKEINE</sequence>
<comment type="caution">
    <text evidence="3">The sequence shown here is derived from an EMBL/GenBank/DDBJ whole genome shotgun (WGS) entry which is preliminary data.</text>
</comment>
<feature type="domain" description="DUF2963" evidence="2">
    <location>
        <begin position="2"/>
        <end position="31"/>
    </location>
</feature>
<evidence type="ECO:0000313" key="4">
    <source>
        <dbReference type="Proteomes" id="UP000678347"/>
    </source>
</evidence>
<gene>
    <name evidence="3" type="ORF">KE631_00640</name>
</gene>
<name>A0ABS5LLI5_9MOLU</name>
<organism evidence="3 4">
    <name type="scientific">'Santalum album' aster yellows phytoplasma</name>
    <dbReference type="NCBI Taxonomy" id="2831467"/>
    <lineage>
        <taxon>Bacteria</taxon>
        <taxon>Bacillati</taxon>
        <taxon>Mycoplasmatota</taxon>
        <taxon>Mollicutes</taxon>
        <taxon>Acholeplasmatales</taxon>
        <taxon>Acholeplasmataceae</taxon>
        <taxon>Candidatus Phytoplasma</taxon>
        <taxon>16SrI (Aster yellows group)</taxon>
    </lineage>
</organism>
<feature type="region of interest" description="Disordered" evidence="1">
    <location>
        <begin position="1"/>
        <end position="31"/>
    </location>
</feature>
<keyword evidence="4" id="KW-1185">Reference proteome</keyword>
<protein>
    <submittedName>
        <fullName evidence="3">DUF2963 domain-containing protein</fullName>
    </submittedName>
</protein>
<dbReference type="EMBL" id="JAGVSK010000002">
    <property type="protein sequence ID" value="MBS2993866.1"/>
    <property type="molecule type" value="Genomic_DNA"/>
</dbReference>